<sequence length="175" mass="19544">MQWLISLGLLTAVLGWLLTVLHRLEHLHGELSQSWSDWVRRTRRRNAALRNFVQALRQALPEGVPAGRELEQLADASDRRLEGSGDDAQGLELRQSERQLEQTLNDTINAFRNNPQLSARDELVEHCAELCLAMSGQARCTRSYNACAAAYNDALTTPSARLAAPLLGYRAVQLI</sequence>
<comment type="caution">
    <text evidence="1">The sequence shown here is derived from an EMBL/GenBank/DDBJ whole genome shotgun (WGS) entry which is preliminary data.</text>
</comment>
<dbReference type="SUPFAM" id="SSF140478">
    <property type="entry name" value="LemA-like"/>
    <property type="match status" value="1"/>
</dbReference>
<reference evidence="1" key="1">
    <citation type="journal article" date="2021" name="PeerJ">
        <title>Extensive microbial diversity within the chicken gut microbiome revealed by metagenomics and culture.</title>
        <authorList>
            <person name="Gilroy R."/>
            <person name="Ravi A."/>
            <person name="Getino M."/>
            <person name="Pursley I."/>
            <person name="Horton D.L."/>
            <person name="Alikhan N.F."/>
            <person name="Baker D."/>
            <person name="Gharbi K."/>
            <person name="Hall N."/>
            <person name="Watson M."/>
            <person name="Adriaenssens E.M."/>
            <person name="Foster-Nyarko E."/>
            <person name="Jarju S."/>
            <person name="Secka A."/>
            <person name="Antonio M."/>
            <person name="Oren A."/>
            <person name="Chaudhuri R.R."/>
            <person name="La Ragione R."/>
            <person name="Hildebrand F."/>
            <person name="Pallen M.J."/>
        </authorList>
    </citation>
    <scope>NUCLEOTIDE SEQUENCE</scope>
    <source>
        <strain evidence="1">14975</strain>
    </source>
</reference>
<reference evidence="1" key="2">
    <citation type="submission" date="2021-04" db="EMBL/GenBank/DDBJ databases">
        <authorList>
            <person name="Gilroy R."/>
        </authorList>
    </citation>
    <scope>NUCLEOTIDE SEQUENCE</scope>
    <source>
        <strain evidence="1">14975</strain>
    </source>
</reference>
<proteinExistence type="predicted"/>
<dbReference type="Gene3D" id="1.20.1440.20">
    <property type="entry name" value="LemA-like domain"/>
    <property type="match status" value="1"/>
</dbReference>
<dbReference type="AlphaFoldDB" id="A0A9D1V9L5"/>
<protein>
    <recommendedName>
        <fullName evidence="3">LemA family protein</fullName>
    </recommendedName>
</protein>
<organism evidence="1 2">
    <name type="scientific">Candidatus Akkermansia intestinigallinarum</name>
    <dbReference type="NCBI Taxonomy" id="2838431"/>
    <lineage>
        <taxon>Bacteria</taxon>
        <taxon>Pseudomonadati</taxon>
        <taxon>Verrucomicrobiota</taxon>
        <taxon>Verrucomicrobiia</taxon>
        <taxon>Verrucomicrobiales</taxon>
        <taxon>Akkermansiaceae</taxon>
        <taxon>Akkermansia</taxon>
    </lineage>
</organism>
<dbReference type="Proteomes" id="UP000823964">
    <property type="component" value="Unassembled WGS sequence"/>
</dbReference>
<name>A0A9D1V9L5_9BACT</name>
<accession>A0A9D1V9L5</accession>
<dbReference type="InterPro" id="IPR023353">
    <property type="entry name" value="LemA-like_dom_sf"/>
</dbReference>
<evidence type="ECO:0008006" key="3">
    <source>
        <dbReference type="Google" id="ProtNLM"/>
    </source>
</evidence>
<evidence type="ECO:0000313" key="2">
    <source>
        <dbReference type="Proteomes" id="UP000823964"/>
    </source>
</evidence>
<gene>
    <name evidence="1" type="ORF">H9862_00205</name>
</gene>
<dbReference type="EMBL" id="DXFQ01000005">
    <property type="protein sequence ID" value="HIX19005.1"/>
    <property type="molecule type" value="Genomic_DNA"/>
</dbReference>
<evidence type="ECO:0000313" key="1">
    <source>
        <dbReference type="EMBL" id="HIX19005.1"/>
    </source>
</evidence>